<dbReference type="AlphaFoldDB" id="A0A3B0TUJ7"/>
<evidence type="ECO:0000256" key="1">
    <source>
        <dbReference type="SAM" id="MobiDB-lite"/>
    </source>
</evidence>
<feature type="region of interest" description="Disordered" evidence="1">
    <location>
        <begin position="44"/>
        <end position="72"/>
    </location>
</feature>
<feature type="compositionally biased region" description="Basic and acidic residues" evidence="1">
    <location>
        <begin position="63"/>
        <end position="72"/>
    </location>
</feature>
<accession>A0A3B0TUJ7</accession>
<proteinExistence type="predicted"/>
<evidence type="ECO:0000313" key="2">
    <source>
        <dbReference type="EMBL" id="VAW15889.1"/>
    </source>
</evidence>
<gene>
    <name evidence="2" type="ORF">MNBD_BACTEROID05-802</name>
</gene>
<organism evidence="2">
    <name type="scientific">hydrothermal vent metagenome</name>
    <dbReference type="NCBI Taxonomy" id="652676"/>
    <lineage>
        <taxon>unclassified sequences</taxon>
        <taxon>metagenomes</taxon>
        <taxon>ecological metagenomes</taxon>
    </lineage>
</organism>
<reference evidence="2" key="1">
    <citation type="submission" date="2018-06" db="EMBL/GenBank/DDBJ databases">
        <authorList>
            <person name="Zhirakovskaya E."/>
        </authorList>
    </citation>
    <scope>NUCLEOTIDE SEQUENCE</scope>
</reference>
<dbReference type="EMBL" id="UOEN01000294">
    <property type="protein sequence ID" value="VAW15889.1"/>
    <property type="molecule type" value="Genomic_DNA"/>
</dbReference>
<name>A0A3B0TUJ7_9ZZZZ</name>
<feature type="compositionally biased region" description="Polar residues" evidence="1">
    <location>
        <begin position="47"/>
        <end position="62"/>
    </location>
</feature>
<protein>
    <submittedName>
        <fullName evidence="2">Uncharacterized protein</fullName>
    </submittedName>
</protein>
<feature type="non-terminal residue" evidence="2">
    <location>
        <position position="72"/>
    </location>
</feature>
<sequence length="72" mass="7766">MEKRLLIAVLLSFGILYLWGGFMNGSSDQKSAKFGGFDSKKAEKTDISGQIEPSNSLGQNVSKGKEPSSKIL</sequence>